<organism evidence="1 2">
    <name type="scientific">Salinomyces thailandicus</name>
    <dbReference type="NCBI Taxonomy" id="706561"/>
    <lineage>
        <taxon>Eukaryota</taxon>
        <taxon>Fungi</taxon>
        <taxon>Dikarya</taxon>
        <taxon>Ascomycota</taxon>
        <taxon>Pezizomycotina</taxon>
        <taxon>Dothideomycetes</taxon>
        <taxon>Dothideomycetidae</taxon>
        <taxon>Mycosphaerellales</taxon>
        <taxon>Teratosphaeriaceae</taxon>
        <taxon>Salinomyces</taxon>
    </lineage>
</organism>
<dbReference type="EMBL" id="NAJL01000031">
    <property type="protein sequence ID" value="TKA25962.1"/>
    <property type="molecule type" value="Genomic_DNA"/>
</dbReference>
<name>A0A4U0TVD9_9PEZI</name>
<sequence length="166" mass="18482">MDLKAPEVESDLPLWLQHALDAGSSNNNDNKTEALGRLHVKGQYDYNSIFPRRDNVTYDLHLDNGGRLCGTAADSVGLSSIEGSIDSKTQTIRFLKTYDSFKLLDQKLLGGLLSMCGLKTQWEYTGEFTTAGVEGSWHYPGRLNSTSCGTFTMWLSEDHRTLEQVV</sequence>
<evidence type="ECO:0000313" key="2">
    <source>
        <dbReference type="Proteomes" id="UP000308549"/>
    </source>
</evidence>
<dbReference type="AlphaFoldDB" id="A0A4U0TVD9"/>
<gene>
    <name evidence="1" type="ORF">B0A50_05474</name>
</gene>
<comment type="caution">
    <text evidence="1">The sequence shown here is derived from an EMBL/GenBank/DDBJ whole genome shotgun (WGS) entry which is preliminary data.</text>
</comment>
<reference evidence="1 2" key="1">
    <citation type="submission" date="2017-03" db="EMBL/GenBank/DDBJ databases">
        <title>Genomes of endolithic fungi from Antarctica.</title>
        <authorList>
            <person name="Coleine C."/>
            <person name="Masonjones S."/>
            <person name="Stajich J.E."/>
        </authorList>
    </citation>
    <scope>NUCLEOTIDE SEQUENCE [LARGE SCALE GENOMIC DNA]</scope>
    <source>
        <strain evidence="1 2">CCFEE 6315</strain>
    </source>
</reference>
<proteinExistence type="predicted"/>
<keyword evidence="2" id="KW-1185">Reference proteome</keyword>
<protein>
    <submittedName>
        <fullName evidence="1">Uncharacterized protein</fullName>
    </submittedName>
</protein>
<evidence type="ECO:0000313" key="1">
    <source>
        <dbReference type="EMBL" id="TKA25962.1"/>
    </source>
</evidence>
<dbReference type="Proteomes" id="UP000308549">
    <property type="component" value="Unassembled WGS sequence"/>
</dbReference>
<accession>A0A4U0TVD9</accession>